<dbReference type="InterPro" id="IPR021005">
    <property type="entry name" value="Znf_CGNR"/>
</dbReference>
<evidence type="ECO:0000313" key="3">
    <source>
        <dbReference type="Proteomes" id="UP000317940"/>
    </source>
</evidence>
<accession>A0A561UGM6</accession>
<dbReference type="InterPro" id="IPR010852">
    <property type="entry name" value="ABATE"/>
</dbReference>
<sequence length="169" mass="18029">METTQTEPPAVELANTVVAVRGRERDELDGWLAAHGLAADAERFRELRDAVRRLLAAATGDGAYPAADLAVLNAAAALAPRWPVLLTGPDGTPTTGERSAAGPADAALADRARDAVRLLGTPARADLRACQGPGCVQYFVRDHPRREWCGPGCGNRARAARHYRKKREG</sequence>
<gene>
    <name evidence="2" type="ORF">FHX73_112331</name>
</gene>
<dbReference type="Pfam" id="PF07336">
    <property type="entry name" value="ABATE"/>
    <property type="match status" value="1"/>
</dbReference>
<name>A0A561UGM6_9ACTN</name>
<dbReference type="EMBL" id="VIWT01000001">
    <property type="protein sequence ID" value="TWF98518.1"/>
    <property type="molecule type" value="Genomic_DNA"/>
</dbReference>
<dbReference type="PANTHER" id="PTHR35525:SF3">
    <property type="entry name" value="BLL6575 PROTEIN"/>
    <property type="match status" value="1"/>
</dbReference>
<reference evidence="2 3" key="1">
    <citation type="submission" date="2019-06" db="EMBL/GenBank/DDBJ databases">
        <title>Sequencing the genomes of 1000 actinobacteria strains.</title>
        <authorList>
            <person name="Klenk H.-P."/>
        </authorList>
    </citation>
    <scope>NUCLEOTIDE SEQUENCE [LARGE SCALE GENOMIC DNA]</scope>
    <source>
        <strain evidence="2 3">DSM 44826</strain>
    </source>
</reference>
<dbReference type="Proteomes" id="UP000317940">
    <property type="component" value="Unassembled WGS sequence"/>
</dbReference>
<dbReference type="Pfam" id="PF11706">
    <property type="entry name" value="zf-CGNR"/>
    <property type="match status" value="1"/>
</dbReference>
<dbReference type="RefSeq" id="WP_145904941.1">
    <property type="nucleotide sequence ID" value="NZ_BAAAMZ010000032.1"/>
</dbReference>
<evidence type="ECO:0000313" key="2">
    <source>
        <dbReference type="EMBL" id="TWF98518.1"/>
    </source>
</evidence>
<protein>
    <submittedName>
        <fullName evidence="2">CGNR zinc finger protein</fullName>
    </submittedName>
</protein>
<dbReference type="SUPFAM" id="SSF160904">
    <property type="entry name" value="Jann2411-like"/>
    <property type="match status" value="1"/>
</dbReference>
<organism evidence="2 3">
    <name type="scientific">Kitasatospora viridis</name>
    <dbReference type="NCBI Taxonomy" id="281105"/>
    <lineage>
        <taxon>Bacteria</taxon>
        <taxon>Bacillati</taxon>
        <taxon>Actinomycetota</taxon>
        <taxon>Actinomycetes</taxon>
        <taxon>Kitasatosporales</taxon>
        <taxon>Streptomycetaceae</taxon>
        <taxon>Kitasatospora</taxon>
    </lineage>
</organism>
<comment type="caution">
    <text evidence="2">The sequence shown here is derived from an EMBL/GenBank/DDBJ whole genome shotgun (WGS) entry which is preliminary data.</text>
</comment>
<feature type="domain" description="Zinc finger CGNR" evidence="1">
    <location>
        <begin position="127"/>
        <end position="166"/>
    </location>
</feature>
<dbReference type="Gene3D" id="1.10.3300.10">
    <property type="entry name" value="Jann2411-like domain"/>
    <property type="match status" value="1"/>
</dbReference>
<dbReference type="InterPro" id="IPR023286">
    <property type="entry name" value="ABATE_dom_sf"/>
</dbReference>
<evidence type="ECO:0000259" key="1">
    <source>
        <dbReference type="Pfam" id="PF11706"/>
    </source>
</evidence>
<dbReference type="AlphaFoldDB" id="A0A561UGM6"/>
<proteinExistence type="predicted"/>
<dbReference type="OrthoDB" id="3872708at2"/>
<dbReference type="PANTHER" id="PTHR35525">
    <property type="entry name" value="BLL6575 PROTEIN"/>
    <property type="match status" value="1"/>
</dbReference>
<keyword evidence="3" id="KW-1185">Reference proteome</keyword>